<evidence type="ECO:0000313" key="1">
    <source>
        <dbReference type="EMBL" id="KAJ4936954.1"/>
    </source>
</evidence>
<dbReference type="InterPro" id="IPR011989">
    <property type="entry name" value="ARM-like"/>
</dbReference>
<accession>A0AAD6FKJ4</accession>
<dbReference type="Gene3D" id="1.25.10.10">
    <property type="entry name" value="Leucine-rich Repeat Variant"/>
    <property type="match status" value="1"/>
</dbReference>
<protein>
    <recommendedName>
        <fullName evidence="3">TOG domain-containing protein</fullName>
    </recommendedName>
</protein>
<dbReference type="GO" id="GO:0000226">
    <property type="term" value="P:microtubule cytoskeleton organization"/>
    <property type="evidence" value="ECO:0007669"/>
    <property type="project" value="TreeGrafter"/>
</dbReference>
<proteinExistence type="predicted"/>
<dbReference type="PANTHER" id="PTHR21567:SF87">
    <property type="entry name" value="CRESCERIN-LIKE PROTEIN CHE-12"/>
    <property type="match status" value="1"/>
</dbReference>
<evidence type="ECO:0008006" key="3">
    <source>
        <dbReference type="Google" id="ProtNLM"/>
    </source>
</evidence>
<dbReference type="InterPro" id="IPR016024">
    <property type="entry name" value="ARM-type_fold"/>
</dbReference>
<evidence type="ECO:0000313" key="2">
    <source>
        <dbReference type="Proteomes" id="UP001219934"/>
    </source>
</evidence>
<reference evidence="1" key="1">
    <citation type="submission" date="2022-11" db="EMBL/GenBank/DDBJ databases">
        <title>Chromosome-level genome of Pogonophryne albipinna.</title>
        <authorList>
            <person name="Jo E."/>
        </authorList>
    </citation>
    <scope>NUCLEOTIDE SEQUENCE</scope>
    <source>
        <strain evidence="1">SGF0006</strain>
        <tissue evidence="1">Muscle</tissue>
    </source>
</reference>
<dbReference type="PANTHER" id="PTHR21567">
    <property type="entry name" value="CLASP"/>
    <property type="match status" value="1"/>
</dbReference>
<dbReference type="Proteomes" id="UP001219934">
    <property type="component" value="Unassembled WGS sequence"/>
</dbReference>
<dbReference type="GO" id="GO:0005881">
    <property type="term" value="C:cytoplasmic microtubule"/>
    <property type="evidence" value="ECO:0007669"/>
    <property type="project" value="TreeGrafter"/>
</dbReference>
<keyword evidence="2" id="KW-1185">Reference proteome</keyword>
<organism evidence="1 2">
    <name type="scientific">Pogonophryne albipinna</name>
    <dbReference type="NCBI Taxonomy" id="1090488"/>
    <lineage>
        <taxon>Eukaryota</taxon>
        <taxon>Metazoa</taxon>
        <taxon>Chordata</taxon>
        <taxon>Craniata</taxon>
        <taxon>Vertebrata</taxon>
        <taxon>Euteleostomi</taxon>
        <taxon>Actinopterygii</taxon>
        <taxon>Neopterygii</taxon>
        <taxon>Teleostei</taxon>
        <taxon>Neoteleostei</taxon>
        <taxon>Acanthomorphata</taxon>
        <taxon>Eupercaria</taxon>
        <taxon>Perciformes</taxon>
        <taxon>Notothenioidei</taxon>
        <taxon>Pogonophryne</taxon>
    </lineage>
</organism>
<sequence>MAITAGLSSVDTHTPSELRAIPLIEDAFTPAPPAVSAVPLPRRRVSRLPVVRAKPSGAADKVQVKACTLQSDKSKVGAFGEKVDSFELEYFLPPRSPAAPKKIPAVARKRTPAAAAAPTKITKAAPKVSPVMTPLDPTPPTVPRTKRRVSRLVMLLQPAKAIAGEKAARDCSLQTTNDKQVEQVELQPLTNPMENLSACFKLLASNDWEKKLQSLKILQALAQHHSQTLKTKRHEECLALFDEVNNLRSAVACEAMTTLAELYVNLKKAMDSEGDRFGAACVLAAGTSFTEHFLRAVSKMCVDAAPDVRRHGQILLQKLTSNQRFLNLWTKIIPETERAPLDKTLKKSKL</sequence>
<comment type="caution">
    <text evidence="1">The sequence shown here is derived from an EMBL/GenBank/DDBJ whole genome shotgun (WGS) entry which is preliminary data.</text>
</comment>
<dbReference type="SUPFAM" id="SSF48371">
    <property type="entry name" value="ARM repeat"/>
    <property type="match status" value="1"/>
</dbReference>
<dbReference type="AlphaFoldDB" id="A0AAD6FKJ4"/>
<gene>
    <name evidence="1" type="ORF">JOQ06_001538</name>
</gene>
<dbReference type="EMBL" id="JAPTMU010000010">
    <property type="protein sequence ID" value="KAJ4936954.1"/>
    <property type="molecule type" value="Genomic_DNA"/>
</dbReference>
<name>A0AAD6FKJ4_9TELE</name>
<dbReference type="GO" id="GO:0008017">
    <property type="term" value="F:microtubule binding"/>
    <property type="evidence" value="ECO:0007669"/>
    <property type="project" value="TreeGrafter"/>
</dbReference>